<reference evidence="3" key="1">
    <citation type="journal article" date="2023" name="Insect Mol. Biol.">
        <title>Genome sequencing provides insights into the evolution of gene families encoding plant cell wall-degrading enzymes in longhorned beetles.</title>
        <authorList>
            <person name="Shin N.R."/>
            <person name="Okamura Y."/>
            <person name="Kirsch R."/>
            <person name="Pauchet Y."/>
        </authorList>
    </citation>
    <scope>NUCLEOTIDE SEQUENCE</scope>
    <source>
        <strain evidence="3">AMC_N1</strain>
    </source>
</reference>
<protein>
    <recommendedName>
        <fullName evidence="5">Dynein light chain 1, axonemal</fullName>
    </recommendedName>
</protein>
<dbReference type="PANTHER" id="PTHR15454">
    <property type="entry name" value="NISCHARIN RELATED"/>
    <property type="match status" value="1"/>
</dbReference>
<keyword evidence="4" id="KW-1185">Reference proteome</keyword>
<evidence type="ECO:0000256" key="2">
    <source>
        <dbReference type="ARBA" id="ARBA00022737"/>
    </source>
</evidence>
<gene>
    <name evidence="3" type="ORF">NQ318_009320</name>
</gene>
<dbReference type="Gene3D" id="3.80.10.10">
    <property type="entry name" value="Ribonuclease Inhibitor"/>
    <property type="match status" value="1"/>
</dbReference>
<comment type="caution">
    <text evidence="3">The sequence shown here is derived from an EMBL/GenBank/DDBJ whole genome shotgun (WGS) entry which is preliminary data.</text>
</comment>
<keyword evidence="1" id="KW-0433">Leucine-rich repeat</keyword>
<accession>A0AAV8XFD1</accession>
<evidence type="ECO:0000313" key="4">
    <source>
        <dbReference type="Proteomes" id="UP001162162"/>
    </source>
</evidence>
<organism evidence="3 4">
    <name type="scientific">Aromia moschata</name>
    <dbReference type="NCBI Taxonomy" id="1265417"/>
    <lineage>
        <taxon>Eukaryota</taxon>
        <taxon>Metazoa</taxon>
        <taxon>Ecdysozoa</taxon>
        <taxon>Arthropoda</taxon>
        <taxon>Hexapoda</taxon>
        <taxon>Insecta</taxon>
        <taxon>Pterygota</taxon>
        <taxon>Neoptera</taxon>
        <taxon>Endopterygota</taxon>
        <taxon>Coleoptera</taxon>
        <taxon>Polyphaga</taxon>
        <taxon>Cucujiformia</taxon>
        <taxon>Chrysomeloidea</taxon>
        <taxon>Cerambycidae</taxon>
        <taxon>Cerambycinae</taxon>
        <taxon>Callichromatini</taxon>
        <taxon>Aromia</taxon>
    </lineage>
</organism>
<dbReference type="InterPro" id="IPR001611">
    <property type="entry name" value="Leu-rich_rpt"/>
</dbReference>
<dbReference type="InterPro" id="IPR032675">
    <property type="entry name" value="LRR_dom_sf"/>
</dbReference>
<dbReference type="EMBL" id="JAPWTK010000676">
    <property type="protein sequence ID" value="KAJ8937154.1"/>
    <property type="molecule type" value="Genomic_DNA"/>
</dbReference>
<dbReference type="PANTHER" id="PTHR15454:SF73">
    <property type="entry name" value="DYNEIN AXONEMAL LIGHT CHAIN 1"/>
    <property type="match status" value="1"/>
</dbReference>
<dbReference type="GO" id="GO:0005737">
    <property type="term" value="C:cytoplasm"/>
    <property type="evidence" value="ECO:0007669"/>
    <property type="project" value="TreeGrafter"/>
</dbReference>
<dbReference type="PROSITE" id="PS51450">
    <property type="entry name" value="LRR"/>
    <property type="match status" value="1"/>
</dbReference>
<dbReference type="GO" id="GO:0043014">
    <property type="term" value="F:alpha-tubulin binding"/>
    <property type="evidence" value="ECO:0007669"/>
    <property type="project" value="TreeGrafter"/>
</dbReference>
<dbReference type="SUPFAM" id="SSF52058">
    <property type="entry name" value="L domain-like"/>
    <property type="match status" value="1"/>
</dbReference>
<sequence>MAKATTIKEAIKKWEEKHPGEDIAEATDVGFQFQWLPIEKMDNSLSALVKCEKLSLSTNMIEKIAGLSALKNLKILSLGRNYIKNVAGLGRGRRYVGGAVDIVQYNREVEGDRSAQESSRVTTRATEFRRPPFCGNPLVENMDPEAYKAEVAKRLPRLKKLDGEPIFRDEGD</sequence>
<name>A0AAV8XFD1_9CUCU</name>
<dbReference type="SMART" id="SM00365">
    <property type="entry name" value="LRR_SD22"/>
    <property type="match status" value="2"/>
</dbReference>
<evidence type="ECO:0000256" key="1">
    <source>
        <dbReference type="ARBA" id="ARBA00022614"/>
    </source>
</evidence>
<proteinExistence type="predicted"/>
<dbReference type="Proteomes" id="UP001162162">
    <property type="component" value="Unassembled WGS sequence"/>
</dbReference>
<keyword evidence="2" id="KW-0677">Repeat</keyword>
<dbReference type="GO" id="GO:0045504">
    <property type="term" value="F:dynein heavy chain binding"/>
    <property type="evidence" value="ECO:0007669"/>
    <property type="project" value="TreeGrafter"/>
</dbReference>
<dbReference type="GO" id="GO:0036158">
    <property type="term" value="P:outer dynein arm assembly"/>
    <property type="evidence" value="ECO:0007669"/>
    <property type="project" value="TreeGrafter"/>
</dbReference>
<evidence type="ECO:0008006" key="5">
    <source>
        <dbReference type="Google" id="ProtNLM"/>
    </source>
</evidence>
<dbReference type="AlphaFoldDB" id="A0AAV8XFD1"/>
<evidence type="ECO:0000313" key="3">
    <source>
        <dbReference type="EMBL" id="KAJ8937154.1"/>
    </source>
</evidence>